<reference evidence="3 4" key="1">
    <citation type="submission" date="2018-01" db="EMBL/GenBank/DDBJ databases">
        <title>Draft genome sequence of Sphaerisporangium sp. 7K107.</title>
        <authorList>
            <person name="Sahin N."/>
            <person name="Saygin H."/>
            <person name="Ay H."/>
        </authorList>
    </citation>
    <scope>NUCLEOTIDE SEQUENCE [LARGE SCALE GENOMIC DNA]</scope>
    <source>
        <strain evidence="3 4">7K107</strain>
    </source>
</reference>
<dbReference type="Gene3D" id="2.40.260.10">
    <property type="entry name" value="Sortase"/>
    <property type="match status" value="1"/>
</dbReference>
<accession>A0A2W2EWQ8</accession>
<dbReference type="InterPro" id="IPR023365">
    <property type="entry name" value="Sortase_dom-sf"/>
</dbReference>
<dbReference type="SUPFAM" id="SSF63817">
    <property type="entry name" value="Sortase"/>
    <property type="match status" value="1"/>
</dbReference>
<evidence type="ECO:0000313" key="4">
    <source>
        <dbReference type="Proteomes" id="UP000248544"/>
    </source>
</evidence>
<dbReference type="CDD" id="cd05829">
    <property type="entry name" value="Sortase_F"/>
    <property type="match status" value="1"/>
</dbReference>
<dbReference type="Proteomes" id="UP000248544">
    <property type="component" value="Unassembled WGS sequence"/>
</dbReference>
<dbReference type="AlphaFoldDB" id="A0A2W2EWQ8"/>
<gene>
    <name evidence="3" type="ORF">C1I98_38835</name>
</gene>
<keyword evidence="4" id="KW-1185">Reference proteome</keyword>
<dbReference type="Pfam" id="PF04203">
    <property type="entry name" value="Sortase"/>
    <property type="match status" value="1"/>
</dbReference>
<dbReference type="NCBIfam" id="NF033748">
    <property type="entry name" value="class_F_sortase"/>
    <property type="match status" value="1"/>
</dbReference>
<evidence type="ECO:0000256" key="1">
    <source>
        <dbReference type="ARBA" id="ARBA00022801"/>
    </source>
</evidence>
<keyword evidence="2" id="KW-0472">Membrane</keyword>
<keyword evidence="1" id="KW-0378">Hydrolase</keyword>
<sequence length="237" mass="24833">MAGSLVFVFGGTVRGRNTGRQRVHRLVLTGGRKHFSPPALLDSPGGVRMPMNHARSAMPRRFVLSLAGVVVAVAGWACPAAAVGKAAPTRIHIPAIGVNAPVGVLGLQASGVIEVPPLSPRNLTGWYRYGPTPGETGPAVILGHVRTRSGPSVFARLHRLRPGHKILIERAAGGPVTFTVGHAEQVPKSRFPTARVYGNVPVPALRLITCAGPYNRSTGSHSDNLIVYATADPPSSP</sequence>
<dbReference type="InterPro" id="IPR042001">
    <property type="entry name" value="Sortase_F"/>
</dbReference>
<evidence type="ECO:0000256" key="2">
    <source>
        <dbReference type="SAM" id="Phobius"/>
    </source>
</evidence>
<dbReference type="InterPro" id="IPR005754">
    <property type="entry name" value="Sortase"/>
</dbReference>
<comment type="caution">
    <text evidence="3">The sequence shown here is derived from an EMBL/GenBank/DDBJ whole genome shotgun (WGS) entry which is preliminary data.</text>
</comment>
<feature type="transmembrane region" description="Helical" evidence="2">
    <location>
        <begin position="62"/>
        <end position="83"/>
    </location>
</feature>
<protein>
    <submittedName>
        <fullName evidence="3">Class F sortase</fullName>
    </submittedName>
</protein>
<dbReference type="EMBL" id="POUA01000718">
    <property type="protein sequence ID" value="PZG16888.1"/>
    <property type="molecule type" value="Genomic_DNA"/>
</dbReference>
<dbReference type="GO" id="GO:0016787">
    <property type="term" value="F:hydrolase activity"/>
    <property type="evidence" value="ECO:0007669"/>
    <property type="project" value="UniProtKB-KW"/>
</dbReference>
<keyword evidence="2" id="KW-1133">Transmembrane helix</keyword>
<name>A0A2W2EWQ8_9ACTN</name>
<evidence type="ECO:0000313" key="3">
    <source>
        <dbReference type="EMBL" id="PZG16888.1"/>
    </source>
</evidence>
<keyword evidence="2" id="KW-0812">Transmembrane</keyword>
<organism evidence="3 4">
    <name type="scientific">Spongiactinospora gelatinilytica</name>
    <dbReference type="NCBI Taxonomy" id="2666298"/>
    <lineage>
        <taxon>Bacteria</taxon>
        <taxon>Bacillati</taxon>
        <taxon>Actinomycetota</taxon>
        <taxon>Actinomycetes</taxon>
        <taxon>Streptosporangiales</taxon>
        <taxon>Streptosporangiaceae</taxon>
        <taxon>Spongiactinospora</taxon>
    </lineage>
</organism>
<proteinExistence type="predicted"/>